<dbReference type="RefSeq" id="WP_307184837.1">
    <property type="nucleotide sequence ID" value="NZ_JAUTBA010000001.1"/>
</dbReference>
<evidence type="ECO:0000256" key="3">
    <source>
        <dbReference type="SAM" id="SignalP"/>
    </source>
</evidence>
<dbReference type="PANTHER" id="PTHR30344:SF1">
    <property type="entry name" value="6-PHOSPHOGLUCONOLACTONASE"/>
    <property type="match status" value="1"/>
</dbReference>
<comment type="caution">
    <text evidence="4">The sequence shown here is derived from an EMBL/GenBank/DDBJ whole genome shotgun (WGS) entry which is preliminary data.</text>
</comment>
<dbReference type="Pfam" id="PF10282">
    <property type="entry name" value="Lactonase"/>
    <property type="match status" value="1"/>
</dbReference>
<dbReference type="InterPro" id="IPR011048">
    <property type="entry name" value="Haem_d1_sf"/>
</dbReference>
<sequence length="363" mass="39636">MKKAFIYLMAILPLASFAQQIPMFVGTYTSKTESKGIYIYNFDVKTGDATLLSTQESKDPSFLARSNNFIYAVNEIPNQEGTVSAYSFKDGHLTFLNSLPSGGGAPCFVEVHPNGSLLAVANYTGGSAALFDLESNGVLSKRARLIQHEGKGVDPVRQEKPHVHSTFFSKKGDKLYIQDLGLDEISIYPVNKAGNVYSLAEESEDIFTPAGGGPRHIAFDKKEKFLYVILEMTGQIAFYKKDGNAWMYQSTFDINPEGFKGSNGGADIKMSADGKFLYATNRGDANTIATFSVEKDGELKKIANMAVKGKGPRNFILSPDGKYLLVANQYTNNIVLFSRDTKTGLLTDTGKEIAVPAPVCILF</sequence>
<keyword evidence="2" id="KW-0119">Carbohydrate metabolism</keyword>
<keyword evidence="3" id="KW-0732">Signal</keyword>
<dbReference type="EMBL" id="JAUTBA010000001">
    <property type="protein sequence ID" value="MDQ1148889.1"/>
    <property type="molecule type" value="Genomic_DNA"/>
</dbReference>
<dbReference type="InterPro" id="IPR015943">
    <property type="entry name" value="WD40/YVTN_repeat-like_dom_sf"/>
</dbReference>
<keyword evidence="2" id="KW-0313">Glucose metabolism</keyword>
<dbReference type="InterPro" id="IPR050282">
    <property type="entry name" value="Cycloisomerase_2"/>
</dbReference>
<accession>A0ABU0U1R7</accession>
<dbReference type="InterPro" id="IPR019405">
    <property type="entry name" value="Lactonase_7-beta_prop"/>
</dbReference>
<dbReference type="GO" id="GO:0017057">
    <property type="term" value="F:6-phosphogluconolactonase activity"/>
    <property type="evidence" value="ECO:0007669"/>
    <property type="project" value="UniProtKB-EC"/>
</dbReference>
<gene>
    <name evidence="4" type="ORF">QE382_000873</name>
</gene>
<reference evidence="4 5" key="1">
    <citation type="submission" date="2023-07" db="EMBL/GenBank/DDBJ databases">
        <title>Functional and genomic diversity of the sorghum phyllosphere microbiome.</title>
        <authorList>
            <person name="Shade A."/>
        </authorList>
    </citation>
    <scope>NUCLEOTIDE SEQUENCE [LARGE SCALE GENOMIC DNA]</scope>
    <source>
        <strain evidence="4 5">SORGH_AS_0892</strain>
    </source>
</reference>
<proteinExistence type="inferred from homology"/>
<comment type="similarity">
    <text evidence="1">Belongs to the cycloisomerase 2 family.</text>
</comment>
<evidence type="ECO:0000256" key="2">
    <source>
        <dbReference type="ARBA" id="ARBA00022526"/>
    </source>
</evidence>
<evidence type="ECO:0000313" key="5">
    <source>
        <dbReference type="Proteomes" id="UP001244640"/>
    </source>
</evidence>
<dbReference type="PANTHER" id="PTHR30344">
    <property type="entry name" value="6-PHOSPHOGLUCONOLACTONASE-RELATED"/>
    <property type="match status" value="1"/>
</dbReference>
<evidence type="ECO:0000256" key="1">
    <source>
        <dbReference type="ARBA" id="ARBA00005564"/>
    </source>
</evidence>
<dbReference type="Proteomes" id="UP001244640">
    <property type="component" value="Unassembled WGS sequence"/>
</dbReference>
<organism evidence="4 5">
    <name type="scientific">Sphingobacterium zeae</name>
    <dbReference type="NCBI Taxonomy" id="1776859"/>
    <lineage>
        <taxon>Bacteria</taxon>
        <taxon>Pseudomonadati</taxon>
        <taxon>Bacteroidota</taxon>
        <taxon>Sphingobacteriia</taxon>
        <taxon>Sphingobacteriales</taxon>
        <taxon>Sphingobacteriaceae</taxon>
        <taxon>Sphingobacterium</taxon>
    </lineage>
</organism>
<keyword evidence="5" id="KW-1185">Reference proteome</keyword>
<evidence type="ECO:0000313" key="4">
    <source>
        <dbReference type="EMBL" id="MDQ1148889.1"/>
    </source>
</evidence>
<name>A0ABU0U1R7_9SPHI</name>
<dbReference type="SUPFAM" id="SSF51004">
    <property type="entry name" value="C-terminal (heme d1) domain of cytochrome cd1-nitrite reductase"/>
    <property type="match status" value="1"/>
</dbReference>
<feature type="chain" id="PRO_5046195331" evidence="3">
    <location>
        <begin position="19"/>
        <end position="363"/>
    </location>
</feature>
<dbReference type="Gene3D" id="2.130.10.10">
    <property type="entry name" value="YVTN repeat-like/Quinoprotein amine dehydrogenase"/>
    <property type="match status" value="1"/>
</dbReference>
<keyword evidence="4" id="KW-0378">Hydrolase</keyword>
<feature type="signal peptide" evidence="3">
    <location>
        <begin position="1"/>
        <end position="18"/>
    </location>
</feature>
<protein>
    <submittedName>
        <fullName evidence="4">6-phosphogluconolactonase</fullName>
        <ecNumber evidence="4">3.1.1.31</ecNumber>
    </submittedName>
</protein>
<dbReference type="EC" id="3.1.1.31" evidence="4"/>